<organism evidence="3 4">
    <name type="scientific">Oesophagostomum dentatum</name>
    <name type="common">Nodular worm</name>
    <dbReference type="NCBI Taxonomy" id="61180"/>
    <lineage>
        <taxon>Eukaryota</taxon>
        <taxon>Metazoa</taxon>
        <taxon>Ecdysozoa</taxon>
        <taxon>Nematoda</taxon>
        <taxon>Chromadorea</taxon>
        <taxon>Rhabditida</taxon>
        <taxon>Rhabditina</taxon>
        <taxon>Rhabditomorpha</taxon>
        <taxon>Strongyloidea</taxon>
        <taxon>Strongylidae</taxon>
        <taxon>Oesophagostomum</taxon>
    </lineage>
</organism>
<keyword evidence="4" id="KW-1185">Reference proteome</keyword>
<dbReference type="EMBL" id="KN612433">
    <property type="protein sequence ID" value="KHJ75755.1"/>
    <property type="molecule type" value="Genomic_DNA"/>
</dbReference>
<evidence type="ECO:0000259" key="2">
    <source>
        <dbReference type="Pfam" id="PF03721"/>
    </source>
</evidence>
<accession>A0A0B1RXL8</accession>
<comment type="catalytic activity">
    <reaction evidence="1">
        <text>UDP-alpha-D-glucose + 2 NAD(+) + H2O = UDP-alpha-D-glucuronate + 2 NADH + 3 H(+)</text>
        <dbReference type="Rhea" id="RHEA:23596"/>
        <dbReference type="ChEBI" id="CHEBI:15377"/>
        <dbReference type="ChEBI" id="CHEBI:15378"/>
        <dbReference type="ChEBI" id="CHEBI:57540"/>
        <dbReference type="ChEBI" id="CHEBI:57945"/>
        <dbReference type="ChEBI" id="CHEBI:58052"/>
        <dbReference type="ChEBI" id="CHEBI:58885"/>
        <dbReference type="EC" id="1.1.1.22"/>
    </reaction>
</comment>
<evidence type="ECO:0000313" key="3">
    <source>
        <dbReference type="EMBL" id="KHJ75755.1"/>
    </source>
</evidence>
<evidence type="ECO:0000313" key="4">
    <source>
        <dbReference type="Proteomes" id="UP000053660"/>
    </source>
</evidence>
<sequence>MNFEKIEQWNSDSLPIFEPGLDEIVFAARGRNLHFITDIPKAIREADLIFISVNTPTKTYGRGKGMAPDLKYVESVSRTIAEHAVGPKIVVEKSTVPVRAAESINAILREAQRNDPRLKFQVLSNPEFLAEGTAISDLSNPDRVLIGGESSPEGIELLFLRTMVLEHSRE</sequence>
<gene>
    <name evidence="3" type="ORF">OESDEN_24629</name>
</gene>
<dbReference type="GO" id="GO:0003979">
    <property type="term" value="F:UDP-glucose 6-dehydrogenase activity"/>
    <property type="evidence" value="ECO:0007669"/>
    <property type="project" value="UniProtKB-EC"/>
</dbReference>
<dbReference type="InterPro" id="IPR001732">
    <property type="entry name" value="UDP-Glc/GDP-Man_DH_N"/>
</dbReference>
<dbReference type="PANTHER" id="PTHR11374:SF3">
    <property type="entry name" value="UDP-GLUCOSE 6-DEHYDROGENASE"/>
    <property type="match status" value="1"/>
</dbReference>
<dbReference type="AlphaFoldDB" id="A0A0B1RXL8"/>
<dbReference type="Pfam" id="PF03721">
    <property type="entry name" value="UDPG_MGDP_dh_N"/>
    <property type="match status" value="1"/>
</dbReference>
<dbReference type="SUPFAM" id="SSF51735">
    <property type="entry name" value="NAD(P)-binding Rossmann-fold domains"/>
    <property type="match status" value="1"/>
</dbReference>
<dbReference type="OrthoDB" id="5059218at2759"/>
<proteinExistence type="predicted"/>
<dbReference type="Proteomes" id="UP000053660">
    <property type="component" value="Unassembled WGS sequence"/>
</dbReference>
<dbReference type="PANTHER" id="PTHR11374">
    <property type="entry name" value="UDP-GLUCOSE DEHYDROGENASE/UDP-MANNAC DEHYDROGENASE"/>
    <property type="match status" value="1"/>
</dbReference>
<dbReference type="GO" id="GO:0006024">
    <property type="term" value="P:glycosaminoglycan biosynthetic process"/>
    <property type="evidence" value="ECO:0007669"/>
    <property type="project" value="TreeGrafter"/>
</dbReference>
<dbReference type="InterPro" id="IPR028356">
    <property type="entry name" value="UDPglc_DH_euk"/>
</dbReference>
<dbReference type="InterPro" id="IPR036291">
    <property type="entry name" value="NAD(P)-bd_dom_sf"/>
</dbReference>
<dbReference type="GO" id="GO:0051287">
    <property type="term" value="F:NAD binding"/>
    <property type="evidence" value="ECO:0007669"/>
    <property type="project" value="InterPro"/>
</dbReference>
<dbReference type="Gene3D" id="3.40.50.720">
    <property type="entry name" value="NAD(P)-binding Rossmann-like Domain"/>
    <property type="match status" value="1"/>
</dbReference>
<dbReference type="GO" id="GO:0005634">
    <property type="term" value="C:nucleus"/>
    <property type="evidence" value="ECO:0007669"/>
    <property type="project" value="TreeGrafter"/>
</dbReference>
<reference evidence="3 4" key="1">
    <citation type="submission" date="2014-03" db="EMBL/GenBank/DDBJ databases">
        <title>Draft genome of the hookworm Oesophagostomum dentatum.</title>
        <authorList>
            <person name="Mitreva M."/>
        </authorList>
    </citation>
    <scope>NUCLEOTIDE SEQUENCE [LARGE SCALE GENOMIC DNA]</scope>
    <source>
        <strain evidence="3 4">OD-Hann</strain>
    </source>
</reference>
<evidence type="ECO:0000256" key="1">
    <source>
        <dbReference type="ARBA" id="ARBA00047473"/>
    </source>
</evidence>
<name>A0A0B1RXL8_OESDE</name>
<feature type="domain" description="UDP-glucose/GDP-mannose dehydrogenase N-terminal" evidence="2">
    <location>
        <begin position="2"/>
        <end position="154"/>
    </location>
</feature>
<protein>
    <submittedName>
        <fullName evidence="3">UDP-glucose/GDP-mannose dehydrogenase family, NAD binding domain protein</fullName>
    </submittedName>
</protein>